<reference evidence="3 4" key="1">
    <citation type="submission" date="2020-05" db="EMBL/GenBank/DDBJ databases">
        <title>Nakamurella sp. DB0629 isolated from air conditioner.</title>
        <authorList>
            <person name="Kim D.H."/>
            <person name="Kim D.-U."/>
        </authorList>
    </citation>
    <scope>NUCLEOTIDE SEQUENCE [LARGE SCALE GENOMIC DNA]</scope>
    <source>
        <strain evidence="3 4">DB0629</strain>
    </source>
</reference>
<organism evidence="3 4">
    <name type="scientific">Nakamurella aerolata</name>
    <dbReference type="NCBI Taxonomy" id="1656892"/>
    <lineage>
        <taxon>Bacteria</taxon>
        <taxon>Bacillati</taxon>
        <taxon>Actinomycetota</taxon>
        <taxon>Actinomycetes</taxon>
        <taxon>Nakamurellales</taxon>
        <taxon>Nakamurellaceae</taxon>
        <taxon>Nakamurella</taxon>
    </lineage>
</organism>
<dbReference type="NCBIfam" id="TIGR04023">
    <property type="entry name" value="PPOX_MSMEG_5819"/>
    <property type="match status" value="1"/>
</dbReference>
<feature type="domain" description="Pyridoxamine 5'-phosphate oxidase N-terminal" evidence="2">
    <location>
        <begin position="33"/>
        <end position="118"/>
    </location>
</feature>
<gene>
    <name evidence="3" type="ORF">HKD39_13820</name>
</gene>
<keyword evidence="1 3" id="KW-0560">Oxidoreductase</keyword>
<name>A0A849AE84_9ACTN</name>
<dbReference type="InterPro" id="IPR012349">
    <property type="entry name" value="Split_barrel_FMN-bd"/>
</dbReference>
<dbReference type="InterPro" id="IPR011576">
    <property type="entry name" value="Pyridox_Oxase_N"/>
</dbReference>
<dbReference type="Proteomes" id="UP000562984">
    <property type="component" value="Unassembled WGS sequence"/>
</dbReference>
<dbReference type="PANTHER" id="PTHR35176:SF6">
    <property type="entry name" value="HEME OXYGENASE HI_0854-RELATED"/>
    <property type="match status" value="1"/>
</dbReference>
<dbReference type="EMBL" id="JABEND010000008">
    <property type="protein sequence ID" value="NNG36770.1"/>
    <property type="molecule type" value="Genomic_DNA"/>
</dbReference>
<sequence>MSDSVSGALSAAVPKASDTDGFAGFTEPELHYLRGNRLGRLATLRPDGTLQNSPVGYFLNDDGSIDIRGRAMSSTQKYRNVAATGQIALVIDDVASVQPWRVRCVEIRGTAEAIADQHRPGGVGDGAVIRVFPRRVISFGLDPVVSESATA</sequence>
<dbReference type="GO" id="GO:0070967">
    <property type="term" value="F:coenzyme F420 binding"/>
    <property type="evidence" value="ECO:0007669"/>
    <property type="project" value="TreeGrafter"/>
</dbReference>
<dbReference type="PANTHER" id="PTHR35176">
    <property type="entry name" value="HEME OXYGENASE HI_0854-RELATED"/>
    <property type="match status" value="1"/>
</dbReference>
<dbReference type="SUPFAM" id="SSF50475">
    <property type="entry name" value="FMN-binding split barrel"/>
    <property type="match status" value="1"/>
</dbReference>
<comment type="caution">
    <text evidence="3">The sequence shown here is derived from an EMBL/GenBank/DDBJ whole genome shotgun (WGS) entry which is preliminary data.</text>
</comment>
<dbReference type="AlphaFoldDB" id="A0A849AE84"/>
<protein>
    <submittedName>
        <fullName evidence="3">PPOX class F420-dependent oxidoreductase</fullName>
        <ecNumber evidence="3">1.-.-.-</ecNumber>
    </submittedName>
</protein>
<dbReference type="GO" id="GO:0016627">
    <property type="term" value="F:oxidoreductase activity, acting on the CH-CH group of donors"/>
    <property type="evidence" value="ECO:0007669"/>
    <property type="project" value="TreeGrafter"/>
</dbReference>
<dbReference type="InterPro" id="IPR024031">
    <property type="entry name" value="MSMEG_5819/OxyR"/>
</dbReference>
<evidence type="ECO:0000256" key="1">
    <source>
        <dbReference type="ARBA" id="ARBA00023002"/>
    </source>
</evidence>
<evidence type="ECO:0000313" key="4">
    <source>
        <dbReference type="Proteomes" id="UP000562984"/>
    </source>
</evidence>
<dbReference type="Pfam" id="PF01243">
    <property type="entry name" value="PNPOx_N"/>
    <property type="match status" value="1"/>
</dbReference>
<proteinExistence type="predicted"/>
<dbReference type="GO" id="GO:0005829">
    <property type="term" value="C:cytosol"/>
    <property type="evidence" value="ECO:0007669"/>
    <property type="project" value="TreeGrafter"/>
</dbReference>
<evidence type="ECO:0000313" key="3">
    <source>
        <dbReference type="EMBL" id="NNG36770.1"/>
    </source>
</evidence>
<dbReference type="EC" id="1.-.-.-" evidence="3"/>
<dbReference type="Gene3D" id="2.30.110.10">
    <property type="entry name" value="Electron Transport, Fmn-binding Protein, Chain A"/>
    <property type="match status" value="1"/>
</dbReference>
<accession>A0A849AE84</accession>
<evidence type="ECO:0000259" key="2">
    <source>
        <dbReference type="Pfam" id="PF01243"/>
    </source>
</evidence>
<dbReference type="InterPro" id="IPR052019">
    <property type="entry name" value="F420H2_bilvrd_red/Heme_oxyg"/>
</dbReference>
<keyword evidence="4" id="KW-1185">Reference proteome</keyword>
<dbReference type="RefSeq" id="WP_171200467.1">
    <property type="nucleotide sequence ID" value="NZ_JABEND010000008.1"/>
</dbReference>